<keyword evidence="3" id="KW-1185">Reference proteome</keyword>
<dbReference type="EMBL" id="JAUPFM010000013">
    <property type="protein sequence ID" value="KAK2833662.1"/>
    <property type="molecule type" value="Genomic_DNA"/>
</dbReference>
<protein>
    <submittedName>
        <fullName evidence="2">Uncharacterized protein</fullName>
    </submittedName>
</protein>
<accession>A0AA88SHG8</accession>
<evidence type="ECO:0000313" key="2">
    <source>
        <dbReference type="EMBL" id="KAK2833662.1"/>
    </source>
</evidence>
<dbReference type="Proteomes" id="UP001187415">
    <property type="component" value="Unassembled WGS sequence"/>
</dbReference>
<evidence type="ECO:0000256" key="1">
    <source>
        <dbReference type="SAM" id="MobiDB-lite"/>
    </source>
</evidence>
<dbReference type="AlphaFoldDB" id="A0AA88SHG8"/>
<organism evidence="2 3">
    <name type="scientific">Channa striata</name>
    <name type="common">Snakehead murrel</name>
    <name type="synonym">Ophicephalus striatus</name>
    <dbReference type="NCBI Taxonomy" id="64152"/>
    <lineage>
        <taxon>Eukaryota</taxon>
        <taxon>Metazoa</taxon>
        <taxon>Chordata</taxon>
        <taxon>Craniata</taxon>
        <taxon>Vertebrata</taxon>
        <taxon>Euteleostomi</taxon>
        <taxon>Actinopterygii</taxon>
        <taxon>Neopterygii</taxon>
        <taxon>Teleostei</taxon>
        <taxon>Neoteleostei</taxon>
        <taxon>Acanthomorphata</taxon>
        <taxon>Anabantaria</taxon>
        <taxon>Anabantiformes</taxon>
        <taxon>Channoidei</taxon>
        <taxon>Channidae</taxon>
        <taxon>Channa</taxon>
    </lineage>
</organism>
<gene>
    <name evidence="2" type="ORF">Q5P01_017551</name>
</gene>
<reference evidence="2" key="1">
    <citation type="submission" date="2023-07" db="EMBL/GenBank/DDBJ databases">
        <title>Chromosome-level Genome Assembly of Striped Snakehead (Channa striata).</title>
        <authorList>
            <person name="Liu H."/>
        </authorList>
    </citation>
    <scope>NUCLEOTIDE SEQUENCE</scope>
    <source>
        <strain evidence="2">Gz</strain>
        <tissue evidence="2">Muscle</tissue>
    </source>
</reference>
<evidence type="ECO:0000313" key="3">
    <source>
        <dbReference type="Proteomes" id="UP001187415"/>
    </source>
</evidence>
<proteinExistence type="predicted"/>
<sequence length="81" mass="8969">MWSYESLPNAPSVAHLISPDGLLPGVLSICLANEMQPITLQALLAANQMEMGKLRDDDGRMGEEGKNRATKMERKRERASE</sequence>
<name>A0AA88SHG8_CHASR</name>
<feature type="region of interest" description="Disordered" evidence="1">
    <location>
        <begin position="54"/>
        <end position="81"/>
    </location>
</feature>
<comment type="caution">
    <text evidence="2">The sequence shown here is derived from an EMBL/GenBank/DDBJ whole genome shotgun (WGS) entry which is preliminary data.</text>
</comment>